<protein>
    <submittedName>
        <fullName evidence="1">Uncharacterized protein</fullName>
    </submittedName>
</protein>
<dbReference type="Proteomes" id="UP000235994">
    <property type="component" value="Unassembled WGS sequence"/>
</dbReference>
<comment type="caution">
    <text evidence="1">The sequence shown here is derived from an EMBL/GenBank/DDBJ whole genome shotgun (WGS) entry which is preliminary data.</text>
</comment>
<gene>
    <name evidence="1" type="ORF">C1I89_05090</name>
</gene>
<keyword evidence="2" id="KW-1185">Reference proteome</keyword>
<dbReference type="RefSeq" id="WP_102771664.1">
    <property type="nucleotide sequence ID" value="NZ_POQS01000001.1"/>
</dbReference>
<dbReference type="EMBL" id="POQS01000001">
    <property type="protein sequence ID" value="PND35736.1"/>
    <property type="molecule type" value="Genomic_DNA"/>
</dbReference>
<reference evidence="1 2" key="1">
    <citation type="submission" date="2018-01" db="EMBL/GenBank/DDBJ databases">
        <title>The draft genome of an aniline degradation strain ANB-1.</title>
        <authorList>
            <person name="Zhang L."/>
            <person name="Jiang J."/>
        </authorList>
    </citation>
    <scope>NUCLEOTIDE SEQUENCE [LARGE SCALE GENOMIC DNA]</scope>
    <source>
        <strain evidence="1 2">ANB-1</strain>
    </source>
</reference>
<evidence type="ECO:0000313" key="1">
    <source>
        <dbReference type="EMBL" id="PND35736.1"/>
    </source>
</evidence>
<organism evidence="1 2">
    <name type="scientific">Achromobacter pulmonis</name>
    <dbReference type="NCBI Taxonomy" id="1389932"/>
    <lineage>
        <taxon>Bacteria</taxon>
        <taxon>Pseudomonadati</taxon>
        <taxon>Pseudomonadota</taxon>
        <taxon>Betaproteobacteria</taxon>
        <taxon>Burkholderiales</taxon>
        <taxon>Alcaligenaceae</taxon>
        <taxon>Achromobacter</taxon>
    </lineage>
</organism>
<proteinExistence type="predicted"/>
<sequence length="64" mass="7584">MADEEWTQRDEYCWQGPPGWTICRVFVEGMWQYELWFSRGASGTIYGMRASLGAAQDLYRQKLR</sequence>
<accession>A0A2N8KQM3</accession>
<name>A0A2N8KQM3_9BURK</name>
<evidence type="ECO:0000313" key="2">
    <source>
        <dbReference type="Proteomes" id="UP000235994"/>
    </source>
</evidence>
<dbReference type="AlphaFoldDB" id="A0A2N8KQM3"/>